<accession>A0A3S1CF07</accession>
<dbReference type="GO" id="GO:0003995">
    <property type="term" value="F:acyl-CoA dehydrogenase activity"/>
    <property type="evidence" value="ECO:0007669"/>
    <property type="project" value="TreeGrafter"/>
</dbReference>
<organism evidence="10 11">
    <name type="scientific">Azospirillum doebereinerae</name>
    <dbReference type="NCBI Taxonomy" id="92933"/>
    <lineage>
        <taxon>Bacteria</taxon>
        <taxon>Pseudomonadati</taxon>
        <taxon>Pseudomonadota</taxon>
        <taxon>Alphaproteobacteria</taxon>
        <taxon>Rhodospirillales</taxon>
        <taxon>Azospirillaceae</taxon>
        <taxon>Azospirillum</taxon>
    </lineage>
</organism>
<dbReference type="RefSeq" id="WP_127001829.1">
    <property type="nucleotide sequence ID" value="NZ_CP173193.1"/>
</dbReference>
<keyword evidence="11" id="KW-1185">Reference proteome</keyword>
<dbReference type="Pfam" id="PF02771">
    <property type="entry name" value="Acyl-CoA_dh_N"/>
    <property type="match status" value="1"/>
</dbReference>
<dbReference type="AlphaFoldDB" id="A0A3S1CF07"/>
<dbReference type="InterPro" id="IPR009100">
    <property type="entry name" value="AcylCoA_DH/oxidase_NM_dom_sf"/>
</dbReference>
<keyword evidence="4 6" id="KW-0274">FAD</keyword>
<dbReference type="GO" id="GO:0005737">
    <property type="term" value="C:cytoplasm"/>
    <property type="evidence" value="ECO:0007669"/>
    <property type="project" value="TreeGrafter"/>
</dbReference>
<dbReference type="SUPFAM" id="SSF47203">
    <property type="entry name" value="Acyl-CoA dehydrogenase C-terminal domain-like"/>
    <property type="match status" value="1"/>
</dbReference>
<evidence type="ECO:0000256" key="6">
    <source>
        <dbReference type="RuleBase" id="RU362125"/>
    </source>
</evidence>
<feature type="domain" description="Acyl-CoA dehydrogenase/oxidase C-terminal" evidence="7">
    <location>
        <begin position="232"/>
        <end position="381"/>
    </location>
</feature>
<dbReference type="GO" id="GO:0050660">
    <property type="term" value="F:flavin adenine dinucleotide binding"/>
    <property type="evidence" value="ECO:0007669"/>
    <property type="project" value="InterPro"/>
</dbReference>
<dbReference type="Pfam" id="PF00441">
    <property type="entry name" value="Acyl-CoA_dh_1"/>
    <property type="match status" value="1"/>
</dbReference>
<dbReference type="InterPro" id="IPR009075">
    <property type="entry name" value="AcylCo_DH/oxidase_C"/>
</dbReference>
<comment type="cofactor">
    <cofactor evidence="1 6">
        <name>FAD</name>
        <dbReference type="ChEBI" id="CHEBI:57692"/>
    </cofactor>
</comment>
<dbReference type="OrthoDB" id="5510711at2"/>
<dbReference type="Gene3D" id="1.20.140.10">
    <property type="entry name" value="Butyryl-CoA Dehydrogenase, subunit A, domain 3"/>
    <property type="match status" value="1"/>
</dbReference>
<sequence length="391" mass="41657">MKPWPLWDTPFFEDRHRAFAQTLLELELPEVDEEGDLGPASRILARALGEQGLLDVVVPPGAETGEARIDLRAVCLAREVLAYRFGDLADSVFVMQGIGTAALWQTGSADLCRRILPSARRGETIAALALTEPETGSDVANIATAAERDGEGWRITGAKTFISNAGFADHYVVIARTGEAPGARGLTAFLVDADAPGLTAGPPIRFMAPHPAAPLRFDAVPVGPDRVIGAPGQGFKVAMVTFDVFRASVGAAGIGAGRRALDESLGRVTTRRLFGRTMAEMDGVQTKLAEMATTLESAALCVYRAAWAKDTSGERCTRDVSMAKLTGSEAAATVVDAAVQLFGGAGVAHGSVVEKLYREVRPMRIYEGASEVQKLVIARDLIKHFQQEPSR</sequence>
<dbReference type="Pfam" id="PF02770">
    <property type="entry name" value="Acyl-CoA_dh_M"/>
    <property type="match status" value="1"/>
</dbReference>
<dbReference type="Gene3D" id="1.10.540.10">
    <property type="entry name" value="Acyl-CoA dehydrogenase/oxidase, N-terminal domain"/>
    <property type="match status" value="1"/>
</dbReference>
<gene>
    <name evidence="10" type="ORF">EJ913_21820</name>
</gene>
<dbReference type="PANTHER" id="PTHR48083:SF2">
    <property type="entry name" value="MEDIUM-CHAIN SPECIFIC ACYL-COA DEHYDROGENASE, MITOCHONDRIAL"/>
    <property type="match status" value="1"/>
</dbReference>
<dbReference type="Proteomes" id="UP000280346">
    <property type="component" value="Unassembled WGS sequence"/>
</dbReference>
<evidence type="ECO:0000256" key="2">
    <source>
        <dbReference type="ARBA" id="ARBA00009347"/>
    </source>
</evidence>
<comment type="caution">
    <text evidence="10">The sequence shown here is derived from an EMBL/GenBank/DDBJ whole genome shotgun (WGS) entry which is preliminary data.</text>
</comment>
<dbReference type="PANTHER" id="PTHR48083">
    <property type="entry name" value="MEDIUM-CHAIN SPECIFIC ACYL-COA DEHYDROGENASE, MITOCHONDRIAL-RELATED"/>
    <property type="match status" value="1"/>
</dbReference>
<feature type="domain" description="Acyl-CoA oxidase/dehydrogenase middle" evidence="8">
    <location>
        <begin position="127"/>
        <end position="219"/>
    </location>
</feature>
<evidence type="ECO:0000256" key="4">
    <source>
        <dbReference type="ARBA" id="ARBA00022827"/>
    </source>
</evidence>
<evidence type="ECO:0000256" key="3">
    <source>
        <dbReference type="ARBA" id="ARBA00022630"/>
    </source>
</evidence>
<evidence type="ECO:0000256" key="1">
    <source>
        <dbReference type="ARBA" id="ARBA00001974"/>
    </source>
</evidence>
<name>A0A3S1CF07_9PROT</name>
<dbReference type="InterPro" id="IPR006091">
    <property type="entry name" value="Acyl-CoA_Oxase/DH_mid-dom"/>
</dbReference>
<evidence type="ECO:0000256" key="5">
    <source>
        <dbReference type="ARBA" id="ARBA00023002"/>
    </source>
</evidence>
<evidence type="ECO:0000313" key="10">
    <source>
        <dbReference type="EMBL" id="RUQ66826.1"/>
    </source>
</evidence>
<dbReference type="InterPro" id="IPR050741">
    <property type="entry name" value="Acyl-CoA_dehydrogenase"/>
</dbReference>
<evidence type="ECO:0000259" key="8">
    <source>
        <dbReference type="Pfam" id="PF02770"/>
    </source>
</evidence>
<feature type="domain" description="Acyl-CoA dehydrogenase/oxidase N-terminal" evidence="9">
    <location>
        <begin position="13"/>
        <end position="123"/>
    </location>
</feature>
<proteinExistence type="inferred from homology"/>
<evidence type="ECO:0000313" key="11">
    <source>
        <dbReference type="Proteomes" id="UP000280346"/>
    </source>
</evidence>
<dbReference type="InterPro" id="IPR013786">
    <property type="entry name" value="AcylCoA_DH/ox_N"/>
</dbReference>
<dbReference type="FunFam" id="1.20.140.10:FF:000001">
    <property type="entry name" value="Acyl-CoA dehydrogenase"/>
    <property type="match status" value="1"/>
</dbReference>
<dbReference type="InterPro" id="IPR046373">
    <property type="entry name" value="Acyl-CoA_Oxase/DH_mid-dom_sf"/>
</dbReference>
<reference evidence="10 11" key="1">
    <citation type="submission" date="2018-12" db="EMBL/GenBank/DDBJ databases">
        <authorList>
            <person name="Yang Y."/>
        </authorList>
    </citation>
    <scope>NUCLEOTIDE SEQUENCE [LARGE SCALE GENOMIC DNA]</scope>
    <source>
        <strain evidence="10 11">GSF71</strain>
    </source>
</reference>
<evidence type="ECO:0000259" key="7">
    <source>
        <dbReference type="Pfam" id="PF00441"/>
    </source>
</evidence>
<dbReference type="EMBL" id="RZIJ01000019">
    <property type="protein sequence ID" value="RUQ66826.1"/>
    <property type="molecule type" value="Genomic_DNA"/>
</dbReference>
<dbReference type="GO" id="GO:0033539">
    <property type="term" value="P:fatty acid beta-oxidation using acyl-CoA dehydrogenase"/>
    <property type="evidence" value="ECO:0007669"/>
    <property type="project" value="TreeGrafter"/>
</dbReference>
<protein>
    <submittedName>
        <fullName evidence="10">Acyl-CoA dehydrogenase</fullName>
    </submittedName>
</protein>
<evidence type="ECO:0000259" key="9">
    <source>
        <dbReference type="Pfam" id="PF02771"/>
    </source>
</evidence>
<dbReference type="Gene3D" id="2.40.110.10">
    <property type="entry name" value="Butyryl-CoA Dehydrogenase, subunit A, domain 2"/>
    <property type="match status" value="1"/>
</dbReference>
<dbReference type="SUPFAM" id="SSF56645">
    <property type="entry name" value="Acyl-CoA dehydrogenase NM domain-like"/>
    <property type="match status" value="1"/>
</dbReference>
<dbReference type="InterPro" id="IPR036250">
    <property type="entry name" value="AcylCo_DH-like_C"/>
</dbReference>
<comment type="similarity">
    <text evidence="2 6">Belongs to the acyl-CoA dehydrogenase family.</text>
</comment>
<dbReference type="InterPro" id="IPR037069">
    <property type="entry name" value="AcylCoA_DH/ox_N_sf"/>
</dbReference>
<keyword evidence="5 6" id="KW-0560">Oxidoreductase</keyword>
<keyword evidence="3 6" id="KW-0285">Flavoprotein</keyword>